<dbReference type="Pfam" id="PF13704">
    <property type="entry name" value="Glyco_tranf_2_4"/>
    <property type="match status" value="1"/>
</dbReference>
<comment type="caution">
    <text evidence="2">The sequence shown here is derived from an EMBL/GenBank/DDBJ whole genome shotgun (WGS) entry which is preliminary data.</text>
</comment>
<evidence type="ECO:0000313" key="3">
    <source>
        <dbReference type="Proteomes" id="UP001515480"/>
    </source>
</evidence>
<dbReference type="EMBL" id="JBGBPQ010000011">
    <property type="protein sequence ID" value="KAL1515307.1"/>
    <property type="molecule type" value="Genomic_DNA"/>
</dbReference>
<feature type="compositionally biased region" description="Basic residues" evidence="1">
    <location>
        <begin position="418"/>
        <end position="430"/>
    </location>
</feature>
<feature type="region of interest" description="Disordered" evidence="1">
    <location>
        <begin position="332"/>
        <end position="351"/>
    </location>
</feature>
<gene>
    <name evidence="2" type="ORF">AB1Y20_001939</name>
</gene>
<name>A0AB34J7M9_PRYPA</name>
<organism evidence="2 3">
    <name type="scientific">Prymnesium parvum</name>
    <name type="common">Toxic golden alga</name>
    <dbReference type="NCBI Taxonomy" id="97485"/>
    <lineage>
        <taxon>Eukaryota</taxon>
        <taxon>Haptista</taxon>
        <taxon>Haptophyta</taxon>
        <taxon>Prymnesiophyceae</taxon>
        <taxon>Prymnesiales</taxon>
        <taxon>Prymnesiaceae</taxon>
        <taxon>Prymnesium</taxon>
    </lineage>
</organism>
<sequence length="450" mass="49486">MWWWAWSLGGLACDDGACRNASAARHRPPPPHEVSVQRAKLAWATRCGRAAEPALPQGCSHLWAAHTRKRADAPPVVLMAMFKKVEPASVVYFLEYHLLLGVQHVYIADNNCGDDLEKSAATLRPYVDAGLLTRNTQLACVDIKGLSGLMSYELRGGSSAAARLLQAHLQPGTLVVGLDDDEYVVFRNASKDLSDLAVQLRQKSVCAMQLLWKVYGSSHHECQPDGPFMREFTRRGKQMAELNQNGTLAMLKEMNDLGLNDPFVGKPVFFYWGSGATSCGTHSCKHCPKGQSNCAQRKGPSAECEAMGVGRSEVWINHYFFQSKEHWTMKKLRGRTNHAPPRRGDTAPESYEAVVDRAGTATLDRRVQSVREPALRGCLAQLFRTPLTNRTASAHRAHVKHAPSKQAKHAGSSEAHHPSSRSKAQRKAPHHAALDGSQRPQKSKTPGGRG</sequence>
<reference evidence="2 3" key="1">
    <citation type="journal article" date="2024" name="Science">
        <title>Giant polyketide synthase enzymes in the biosynthesis of giant marine polyether toxins.</title>
        <authorList>
            <person name="Fallon T.R."/>
            <person name="Shende V.V."/>
            <person name="Wierzbicki I.H."/>
            <person name="Pendleton A.L."/>
            <person name="Watervoot N.F."/>
            <person name="Auber R.P."/>
            <person name="Gonzalez D.J."/>
            <person name="Wisecaver J.H."/>
            <person name="Moore B.S."/>
        </authorList>
    </citation>
    <scope>NUCLEOTIDE SEQUENCE [LARGE SCALE GENOMIC DNA]</scope>
    <source>
        <strain evidence="2 3">12B1</strain>
    </source>
</reference>
<dbReference type="Proteomes" id="UP001515480">
    <property type="component" value="Unassembled WGS sequence"/>
</dbReference>
<dbReference type="AlphaFoldDB" id="A0AB34J7M9"/>
<evidence type="ECO:0000313" key="2">
    <source>
        <dbReference type="EMBL" id="KAL1515307.1"/>
    </source>
</evidence>
<accession>A0AB34J7M9</accession>
<proteinExistence type="predicted"/>
<keyword evidence="3" id="KW-1185">Reference proteome</keyword>
<protein>
    <recommendedName>
        <fullName evidence="4">Glycosyltransferase family 92 protein</fullName>
    </recommendedName>
</protein>
<evidence type="ECO:0008006" key="4">
    <source>
        <dbReference type="Google" id="ProtNLM"/>
    </source>
</evidence>
<evidence type="ECO:0000256" key="1">
    <source>
        <dbReference type="SAM" id="MobiDB-lite"/>
    </source>
</evidence>
<feature type="region of interest" description="Disordered" evidence="1">
    <location>
        <begin position="391"/>
        <end position="450"/>
    </location>
</feature>
<feature type="compositionally biased region" description="Basic residues" evidence="1">
    <location>
        <begin position="393"/>
        <end position="408"/>
    </location>
</feature>